<sequence length="525" mass="58599">MSITELLAVLFPHLAGVCIERVFSAGKTVRVRARSWESEAPCPGCQVSSKRVHSRYNRRLSDRAVAGREASIELRVRRFFCDNVVCGRRTFVEQVPGLTIRHGRRAAGLSDDLRAIALALGGRPGARLAEKLCSGVGRTTLLRLLRSLPDPQYPTPRVLGVDDFAWRRGHTYGTVLVNVETGSVVDLLPDRSAESFASWLEAHPGVEVICRDRAGCYAEGGRRGAPLAAQVADRWHLLHNLSGAVERAVGRHRSQLREQLDTVEEPDSAAPGLPTEEGPLVVQTRARHAEIHQALQRGMTITEISRDLRLDRKTVRRYLAVETADDLISKERAKRQTILDTHLPYLRERWDQGCRNTDVLLEELRSRGFLGSKRTLRRLTAQLRASTAAATQPPAPKVREVTGWIVTRPEKNTAEDLAKLQRINDRCPELASVTTLTREFAEMLVQLRGKDLEAWTERAEASPARELRAFATGLRRDWTAVKAGLTLPHSSGTVEGNVNRIKMIKRVMFGRANPDLLRIRVLLGD</sequence>
<feature type="region of interest" description="Disordered" evidence="1">
    <location>
        <begin position="259"/>
        <end position="278"/>
    </location>
</feature>
<dbReference type="InterPro" id="IPR047951">
    <property type="entry name" value="Transpos_ISL3"/>
</dbReference>
<evidence type="ECO:0000313" key="3">
    <source>
        <dbReference type="EMBL" id="RCG21159.1"/>
    </source>
</evidence>
<proteinExistence type="predicted"/>
<dbReference type="EMBL" id="QOIL01000030">
    <property type="protein sequence ID" value="RCG21159.1"/>
    <property type="molecule type" value="Genomic_DNA"/>
</dbReference>
<dbReference type="Pfam" id="PF14690">
    <property type="entry name" value="Zn_ribbon_ISL3"/>
    <property type="match status" value="1"/>
</dbReference>
<dbReference type="Pfam" id="PF01610">
    <property type="entry name" value="DDE_Tnp_ISL3"/>
    <property type="match status" value="2"/>
</dbReference>
<dbReference type="InterPro" id="IPR017894">
    <property type="entry name" value="HTH_IS21_transposase_type"/>
</dbReference>
<dbReference type="InterPro" id="IPR029261">
    <property type="entry name" value="Transposase_Znf"/>
</dbReference>
<dbReference type="Proteomes" id="UP000253094">
    <property type="component" value="Unassembled WGS sequence"/>
</dbReference>
<evidence type="ECO:0000259" key="2">
    <source>
        <dbReference type="PROSITE" id="PS50531"/>
    </source>
</evidence>
<feature type="domain" description="HTH IS21-type" evidence="2">
    <location>
        <begin position="286"/>
        <end position="350"/>
    </location>
</feature>
<dbReference type="InterPro" id="IPR002560">
    <property type="entry name" value="Transposase_DDE"/>
</dbReference>
<name>A0A367ETU4_9ACTN</name>
<protein>
    <submittedName>
        <fullName evidence="3">ISL3 family transposase</fullName>
    </submittedName>
</protein>
<comment type="caution">
    <text evidence="3">The sequence shown here is derived from an EMBL/GenBank/DDBJ whole genome shotgun (WGS) entry which is preliminary data.</text>
</comment>
<organism evidence="3 4">
    <name type="scientific">Sphaerisporangium album</name>
    <dbReference type="NCBI Taxonomy" id="509200"/>
    <lineage>
        <taxon>Bacteria</taxon>
        <taxon>Bacillati</taxon>
        <taxon>Actinomycetota</taxon>
        <taxon>Actinomycetes</taxon>
        <taxon>Streptosporangiales</taxon>
        <taxon>Streptosporangiaceae</taxon>
        <taxon>Sphaerisporangium</taxon>
    </lineage>
</organism>
<dbReference type="RefSeq" id="WP_114033496.1">
    <property type="nucleotide sequence ID" value="NZ_QOIL01000030.1"/>
</dbReference>
<dbReference type="AlphaFoldDB" id="A0A367ETU4"/>
<accession>A0A367ETU4</accession>
<reference evidence="3 4" key="1">
    <citation type="submission" date="2018-06" db="EMBL/GenBank/DDBJ databases">
        <title>Sphaerisporangium craniellae sp. nov., isolated from a marine sponge in the South China Sea.</title>
        <authorList>
            <person name="Li L."/>
        </authorList>
    </citation>
    <scope>NUCLEOTIDE SEQUENCE [LARGE SCALE GENOMIC DNA]</scope>
    <source>
        <strain evidence="3 4">CCTCC AA 208026</strain>
    </source>
</reference>
<evidence type="ECO:0000313" key="4">
    <source>
        <dbReference type="Proteomes" id="UP000253094"/>
    </source>
</evidence>
<dbReference type="OrthoDB" id="3238779at2"/>
<evidence type="ECO:0000256" key="1">
    <source>
        <dbReference type="SAM" id="MobiDB-lite"/>
    </source>
</evidence>
<dbReference type="PANTHER" id="PTHR33498:SF1">
    <property type="entry name" value="TRANSPOSASE FOR INSERTION SEQUENCE ELEMENT IS1557"/>
    <property type="match status" value="1"/>
</dbReference>
<dbReference type="PROSITE" id="PS50531">
    <property type="entry name" value="HTH_IS21"/>
    <property type="match status" value="1"/>
</dbReference>
<dbReference type="NCBIfam" id="NF033550">
    <property type="entry name" value="transpos_ISL3"/>
    <property type="match status" value="1"/>
</dbReference>
<keyword evidence="4" id="KW-1185">Reference proteome</keyword>
<gene>
    <name evidence="3" type="ORF">DQ384_36730</name>
</gene>
<dbReference type="PANTHER" id="PTHR33498">
    <property type="entry name" value="TRANSPOSASE FOR INSERTION SEQUENCE ELEMENT IS1557"/>
    <property type="match status" value="1"/>
</dbReference>